<feature type="domain" description="Cas10/Cmr2 second palm" evidence="3">
    <location>
        <begin position="95"/>
        <end position="226"/>
    </location>
</feature>
<feature type="non-terminal residue" evidence="4">
    <location>
        <position position="1"/>
    </location>
</feature>
<evidence type="ECO:0000256" key="1">
    <source>
        <dbReference type="ARBA" id="ARBA00022741"/>
    </source>
</evidence>
<dbReference type="InterPro" id="IPR043128">
    <property type="entry name" value="Rev_trsase/Diguanyl_cyclase"/>
</dbReference>
<sequence length="371" mass="41678">SVVVMNEYKSASAKLEKNLKIARNKIALPLDTHLSICAINPRKGLSAIPSKLATNKKEMFDTSVNQKLQAFNEAVNKNKALAQDINAIKNKKNKIAVIHIDGNGLGGIVRGLEKDEMKTFSQKLDSATKEAYKQTLESIIDSNPTYQNALRDIILGGDDVTLICNANIALDLSEKFLENFESNTQNIHKQSSLTACAGIAYCNEKFPFFYAVKLAEDLCAYAKKDAKEINPKLPPSCLMFHNIQGSYVEGFSQFLDEELSINSVRCDFGPYYLRDIENKPSIKAFKSLIQDFKKDNSPKGRLRDWLSSLQFNKEYAKAESIRIAEIFKDKWKGENLATLHRELSLANLILVIDNVEKTPIYDILQILSVQD</sequence>
<keyword evidence="1" id="KW-0547">Nucleotide-binding</keyword>
<reference evidence="5" key="1">
    <citation type="journal article" date="2014" name="Genome Announc.">
        <title>Draft genome sequences of six enterohepatic helicobacter species isolated from humans and one from rhesus macaques.</title>
        <authorList>
            <person name="Shen Z."/>
            <person name="Sheh A."/>
            <person name="Young S.K."/>
            <person name="Abouelliel A."/>
            <person name="Ward D.V."/>
            <person name="Earl A.M."/>
            <person name="Fox J.G."/>
        </authorList>
    </citation>
    <scope>NUCLEOTIDE SEQUENCE [LARGE SCALE GENOMIC DNA]</scope>
    <source>
        <strain evidence="5">CCUG 18818</strain>
    </source>
</reference>
<dbReference type="Proteomes" id="UP000005755">
    <property type="component" value="Unassembled WGS sequence"/>
</dbReference>
<accession>A0ABN0B8S9</accession>
<proteinExistence type="predicted"/>
<organism evidence="4 5">
    <name type="scientific">Helicobacter cinaedi CCUG 18818 = ATCC BAA-847</name>
    <dbReference type="NCBI Taxonomy" id="537971"/>
    <lineage>
        <taxon>Bacteria</taxon>
        <taxon>Pseudomonadati</taxon>
        <taxon>Campylobacterota</taxon>
        <taxon>Epsilonproteobacteria</taxon>
        <taxon>Campylobacterales</taxon>
        <taxon>Helicobacteraceae</taxon>
        <taxon>Helicobacter</taxon>
    </lineage>
</organism>
<keyword evidence="2" id="KW-0051">Antiviral defense</keyword>
<evidence type="ECO:0000313" key="4">
    <source>
        <dbReference type="EMBL" id="EFR45856.1"/>
    </source>
</evidence>
<evidence type="ECO:0000259" key="3">
    <source>
        <dbReference type="Pfam" id="PF22335"/>
    </source>
</evidence>
<dbReference type="Pfam" id="PF22335">
    <property type="entry name" value="Cas10-Cmr2_palm2"/>
    <property type="match status" value="1"/>
</dbReference>
<name>A0ABN0B8S9_9HELI</name>
<dbReference type="InterPro" id="IPR054767">
    <property type="entry name" value="Cas10-Cmr2_palm2"/>
</dbReference>
<evidence type="ECO:0000313" key="5">
    <source>
        <dbReference type="Proteomes" id="UP000005755"/>
    </source>
</evidence>
<evidence type="ECO:0000256" key="2">
    <source>
        <dbReference type="ARBA" id="ARBA00023118"/>
    </source>
</evidence>
<dbReference type="EMBL" id="DS990391">
    <property type="protein sequence ID" value="EFR45856.1"/>
    <property type="molecule type" value="Genomic_DNA"/>
</dbReference>
<keyword evidence="5" id="KW-1185">Reference proteome</keyword>
<gene>
    <name evidence="4" type="ORF">HCCG_00402</name>
</gene>
<protein>
    <recommendedName>
        <fullName evidence="3">Cas10/Cmr2 second palm domain-containing protein</fullName>
    </recommendedName>
</protein>
<dbReference type="Gene3D" id="3.30.70.270">
    <property type="match status" value="1"/>
</dbReference>